<organism evidence="1 2">
    <name type="scientific">Arenibacter aquaticus</name>
    <dbReference type="NCBI Taxonomy" id="2489054"/>
    <lineage>
        <taxon>Bacteria</taxon>
        <taxon>Pseudomonadati</taxon>
        <taxon>Bacteroidota</taxon>
        <taxon>Flavobacteriia</taxon>
        <taxon>Flavobacteriales</taxon>
        <taxon>Flavobacteriaceae</taxon>
        <taxon>Arenibacter</taxon>
    </lineage>
</organism>
<proteinExistence type="predicted"/>
<protein>
    <submittedName>
        <fullName evidence="1">DUF3800 domain-containing protein</fullName>
    </submittedName>
</protein>
<accession>A0A3S0INQ4</accession>
<dbReference type="EMBL" id="RQPJ01000003">
    <property type="protein sequence ID" value="RTE54150.1"/>
    <property type="molecule type" value="Genomic_DNA"/>
</dbReference>
<name>A0A3S0INQ4_9FLAO</name>
<gene>
    <name evidence="1" type="ORF">EHW67_09515</name>
</gene>
<dbReference type="InterPro" id="IPR024524">
    <property type="entry name" value="DUF3800"/>
</dbReference>
<comment type="caution">
    <text evidence="1">The sequence shown here is derived from an EMBL/GenBank/DDBJ whole genome shotgun (WGS) entry which is preliminary data.</text>
</comment>
<dbReference type="Pfam" id="PF12686">
    <property type="entry name" value="DUF3800"/>
    <property type="match status" value="1"/>
</dbReference>
<keyword evidence="2" id="KW-1185">Reference proteome</keyword>
<evidence type="ECO:0000313" key="2">
    <source>
        <dbReference type="Proteomes" id="UP000267585"/>
    </source>
</evidence>
<sequence length="386" mass="45712">MNLKKAKIYIDEFGNTHLDLSKKGTFSHFVYTAVIISEDQEEKARKIRKEICCKFRLGSNIKSKNLGDKKYFQKRLDILKYLIENLDFTIDVLIIDKSRIDNEKGGLKHKQVFYKYFQKLFVGKYNEIFDSYEIYPDKVGEGFVTELERFIMQNVIKPDLFNPDRSYKLADDVKDEKLVQLADIVAGSLGRIFCSSHSSQKMDEIYEILHTRLTIQHFPFQSNYQIKTTEEDEKLNLLIKKLSGEVLEQYIENANYKKDHLQIRLLDYLALQNRMSPHRLVPSYEIVDYLKNFTMQMSEERLRTIIRDLRYEGLFIISHSGKPGYKLASSYEDIIQHFNHFMRYIVPMLEKIKVLNQKMVNTSFNDVNPLEKDERFEQIKKLIGQL</sequence>
<dbReference type="Proteomes" id="UP000267585">
    <property type="component" value="Unassembled WGS sequence"/>
</dbReference>
<dbReference type="AlphaFoldDB" id="A0A3S0INQ4"/>
<reference evidence="1 2" key="1">
    <citation type="submission" date="2018-11" db="EMBL/GenBank/DDBJ databases">
        <title>Arenibacter aquaticus sp.nov., a marine bacterium isolated from surface seawater in the South China Sea.</title>
        <authorList>
            <person name="Guo J."/>
            <person name="Sun J."/>
        </authorList>
    </citation>
    <scope>NUCLEOTIDE SEQUENCE [LARGE SCALE GENOMIC DNA]</scope>
    <source>
        <strain evidence="1 2">GUO666</strain>
    </source>
</reference>
<evidence type="ECO:0000313" key="1">
    <source>
        <dbReference type="EMBL" id="RTE54150.1"/>
    </source>
</evidence>